<dbReference type="EMBL" id="CZQE01000150">
    <property type="protein sequence ID" value="CUS44428.1"/>
    <property type="molecule type" value="Genomic_DNA"/>
</dbReference>
<proteinExistence type="predicted"/>
<dbReference type="AlphaFoldDB" id="A0A160TJI8"/>
<protein>
    <submittedName>
        <fullName evidence="1">Uncharacterized protein</fullName>
    </submittedName>
</protein>
<accession>A0A160TJI8</accession>
<sequence>MRTAIVWSLVLAVAAVPVAAAAAEWKDFVTADGYASAVATDSIKASGTLRYFRLRAGKIGDPRYAIADVMLDCQSKLITIGRAELYDKGVQTGVRKADPAKPFTQPLNEQPSGDEILALVCAG</sequence>
<name>A0A160TJI8_9ZZZZ</name>
<gene>
    <name evidence="1" type="ORF">MGWOODY_Smn1406</name>
</gene>
<organism evidence="1">
    <name type="scientific">hydrothermal vent metagenome</name>
    <dbReference type="NCBI Taxonomy" id="652676"/>
    <lineage>
        <taxon>unclassified sequences</taxon>
        <taxon>metagenomes</taxon>
        <taxon>ecological metagenomes</taxon>
    </lineage>
</organism>
<reference evidence="1" key="1">
    <citation type="submission" date="2015-10" db="EMBL/GenBank/DDBJ databases">
        <authorList>
            <person name="Gilbert D.G."/>
        </authorList>
    </citation>
    <scope>NUCLEOTIDE SEQUENCE</scope>
</reference>
<evidence type="ECO:0000313" key="1">
    <source>
        <dbReference type="EMBL" id="CUS44428.1"/>
    </source>
</evidence>